<evidence type="ECO:0000256" key="3">
    <source>
        <dbReference type="ARBA" id="ARBA00023015"/>
    </source>
</evidence>
<dbReference type="Proteomes" id="UP000754883">
    <property type="component" value="Unassembled WGS sequence"/>
</dbReference>
<evidence type="ECO:0000256" key="2">
    <source>
        <dbReference type="ARBA" id="ARBA00022833"/>
    </source>
</evidence>
<feature type="domain" description="Zn(2)-C6 fungal-type" evidence="8">
    <location>
        <begin position="32"/>
        <end position="57"/>
    </location>
</feature>
<evidence type="ECO:0000256" key="1">
    <source>
        <dbReference type="ARBA" id="ARBA00022723"/>
    </source>
</evidence>
<dbReference type="Pfam" id="PF00172">
    <property type="entry name" value="Zn_clus"/>
    <property type="match status" value="1"/>
</dbReference>
<dbReference type="InterPro" id="IPR036864">
    <property type="entry name" value="Zn2-C6_fun-type_DNA-bd_sf"/>
</dbReference>
<protein>
    <recommendedName>
        <fullName evidence="8">Zn(2)-C6 fungal-type domain-containing protein</fullName>
    </recommendedName>
</protein>
<dbReference type="InterPro" id="IPR001138">
    <property type="entry name" value="Zn2Cys6_DnaBD"/>
</dbReference>
<dbReference type="PANTHER" id="PTHR36206:SF12">
    <property type="entry name" value="ASPERCRYPTIN BIOSYNTHESIS CLUSTER-SPECIFIC TRANSCRIPTION REGULATOR ATNN-RELATED"/>
    <property type="match status" value="1"/>
</dbReference>
<dbReference type="InterPro" id="IPR052360">
    <property type="entry name" value="Transcr_Regulatory_Proteins"/>
</dbReference>
<dbReference type="EMBL" id="CABFNO020001536">
    <property type="protein sequence ID" value="CAG9995501.1"/>
    <property type="molecule type" value="Genomic_DNA"/>
</dbReference>
<keyword evidence="10" id="KW-1185">Reference proteome</keyword>
<keyword evidence="3" id="KW-0805">Transcription regulation</keyword>
<keyword evidence="1" id="KW-0479">Metal-binding</keyword>
<comment type="caution">
    <text evidence="9">The sequence shown here is derived from an EMBL/GenBank/DDBJ whole genome shotgun (WGS) entry which is preliminary data.</text>
</comment>
<keyword evidence="5" id="KW-0804">Transcription</keyword>
<organism evidence="9 10">
    <name type="scientific">Clonostachys byssicola</name>
    <dbReference type="NCBI Taxonomy" id="160290"/>
    <lineage>
        <taxon>Eukaryota</taxon>
        <taxon>Fungi</taxon>
        <taxon>Dikarya</taxon>
        <taxon>Ascomycota</taxon>
        <taxon>Pezizomycotina</taxon>
        <taxon>Sordariomycetes</taxon>
        <taxon>Hypocreomycetidae</taxon>
        <taxon>Hypocreales</taxon>
        <taxon>Bionectriaceae</taxon>
        <taxon>Clonostachys</taxon>
    </lineage>
</organism>
<dbReference type="GO" id="GO:0008270">
    <property type="term" value="F:zinc ion binding"/>
    <property type="evidence" value="ECO:0007669"/>
    <property type="project" value="InterPro"/>
</dbReference>
<feature type="compositionally biased region" description="Low complexity" evidence="7">
    <location>
        <begin position="74"/>
        <end position="87"/>
    </location>
</feature>
<keyword evidence="4" id="KW-0238">DNA-binding</keyword>
<gene>
    <name evidence="9" type="ORF">CBYS24578_00003701</name>
</gene>
<evidence type="ECO:0000313" key="9">
    <source>
        <dbReference type="EMBL" id="CAG9995501.1"/>
    </source>
</evidence>
<dbReference type="Pfam" id="PF11951">
    <property type="entry name" value="Fungal_trans_2"/>
    <property type="match status" value="1"/>
</dbReference>
<accession>A0A9N9Y5Q0</accession>
<feature type="compositionally biased region" description="Basic and acidic residues" evidence="7">
    <location>
        <begin position="36"/>
        <end position="52"/>
    </location>
</feature>
<name>A0A9N9Y5Q0_9HYPO</name>
<reference evidence="9" key="1">
    <citation type="submission" date="2021-10" db="EMBL/GenBank/DDBJ databases">
        <authorList>
            <person name="Piombo E."/>
        </authorList>
    </citation>
    <scope>NUCLEOTIDE SEQUENCE</scope>
</reference>
<dbReference type="GO" id="GO:0000981">
    <property type="term" value="F:DNA-binding transcription factor activity, RNA polymerase II-specific"/>
    <property type="evidence" value="ECO:0007669"/>
    <property type="project" value="InterPro"/>
</dbReference>
<dbReference type="OrthoDB" id="3145928at2759"/>
<dbReference type="PANTHER" id="PTHR36206">
    <property type="entry name" value="ASPERCRYPTIN BIOSYNTHESIS CLUSTER-SPECIFIC TRANSCRIPTION REGULATOR ATNN-RELATED"/>
    <property type="match status" value="1"/>
</dbReference>
<feature type="region of interest" description="Disordered" evidence="7">
    <location>
        <begin position="1"/>
        <end position="138"/>
    </location>
</feature>
<proteinExistence type="predicted"/>
<dbReference type="CDD" id="cd00067">
    <property type="entry name" value="GAL4"/>
    <property type="match status" value="1"/>
</dbReference>
<sequence length="562" mass="62557">MHEGFICRPSLRPLADRSQPYDVPSAPGQAKARRKKCDEEKPTCRRCRDGGWKCDGYAHLPGSTAGSAVLPGTSSSRSSSVDSSRSRAGTPARSIVVRQATPSSNNPKSIVKRSDRSNTTSISPSPSPTPAAAASASPQTILRPTRIFANEGEALELRFLGHFFNCTLGDIVHTNGPQDFWRRTLPSLAQSEPLIRHAVTALGTTHWLFMGHEVATPNQIASSEAVLNHQYNQAITRLVPLMSHPPDSNPNIPLILICCLLFVYLEALRGARNEAFQHLASGSRLLASLSEVSPTPPVSEETLREIAALFRGIGSDVTPFTYDKMLSNLASFANPAAGDSEAVTKPFASLEEVWDELAEIEMQMYDTEWEADEGGKWADVPLEQREVERASWETVKKRFLVWEARFEQTLETLGLESDESYEVLNLRLQRHMWRLMVDDDEEESWDADPTMEPDECAKVMDQVERLLSMTPSTMRVFTLHADLIPALIVVYGSCADTAVRRRAITLLRLRRRREIVWDSEEIAQFLEADLERCLAGAKKAGWPEIGPCADRKALLFYRPLEA</sequence>
<dbReference type="GO" id="GO:0003677">
    <property type="term" value="F:DNA binding"/>
    <property type="evidence" value="ECO:0007669"/>
    <property type="project" value="UniProtKB-KW"/>
</dbReference>
<keyword evidence="6" id="KW-0539">Nucleus</keyword>
<dbReference type="InterPro" id="IPR021858">
    <property type="entry name" value="Fun_TF"/>
</dbReference>
<evidence type="ECO:0000256" key="5">
    <source>
        <dbReference type="ARBA" id="ARBA00023163"/>
    </source>
</evidence>
<dbReference type="SUPFAM" id="SSF57701">
    <property type="entry name" value="Zn2/Cys6 DNA-binding domain"/>
    <property type="match status" value="1"/>
</dbReference>
<keyword evidence="2" id="KW-0862">Zinc</keyword>
<evidence type="ECO:0000256" key="6">
    <source>
        <dbReference type="ARBA" id="ARBA00023242"/>
    </source>
</evidence>
<evidence type="ECO:0000256" key="7">
    <source>
        <dbReference type="SAM" id="MobiDB-lite"/>
    </source>
</evidence>
<evidence type="ECO:0000313" key="10">
    <source>
        <dbReference type="Proteomes" id="UP000754883"/>
    </source>
</evidence>
<evidence type="ECO:0000256" key="4">
    <source>
        <dbReference type="ARBA" id="ARBA00023125"/>
    </source>
</evidence>
<dbReference type="AlphaFoldDB" id="A0A9N9Y5Q0"/>
<evidence type="ECO:0000259" key="8">
    <source>
        <dbReference type="Pfam" id="PF00172"/>
    </source>
</evidence>
<feature type="compositionally biased region" description="Low complexity" evidence="7">
    <location>
        <begin position="119"/>
        <end position="138"/>
    </location>
</feature>